<protein>
    <submittedName>
        <fullName evidence="2">Uncharacterized protein</fullName>
    </submittedName>
</protein>
<keyword evidence="3" id="KW-1185">Reference proteome</keyword>
<dbReference type="Proteomes" id="UP000269721">
    <property type="component" value="Unassembled WGS sequence"/>
</dbReference>
<evidence type="ECO:0000256" key="1">
    <source>
        <dbReference type="SAM" id="MobiDB-lite"/>
    </source>
</evidence>
<evidence type="ECO:0000313" key="2">
    <source>
        <dbReference type="EMBL" id="RKO91142.1"/>
    </source>
</evidence>
<evidence type="ECO:0000313" key="3">
    <source>
        <dbReference type="Proteomes" id="UP000269721"/>
    </source>
</evidence>
<reference evidence="3" key="1">
    <citation type="journal article" date="2018" name="Nat. Microbiol.">
        <title>Leveraging single-cell genomics to expand the fungal tree of life.</title>
        <authorList>
            <person name="Ahrendt S.R."/>
            <person name="Quandt C.A."/>
            <person name="Ciobanu D."/>
            <person name="Clum A."/>
            <person name="Salamov A."/>
            <person name="Andreopoulos B."/>
            <person name="Cheng J.F."/>
            <person name="Woyke T."/>
            <person name="Pelin A."/>
            <person name="Henrissat B."/>
            <person name="Reynolds N.K."/>
            <person name="Benny G.L."/>
            <person name="Smith M.E."/>
            <person name="James T.Y."/>
            <person name="Grigoriev I.V."/>
        </authorList>
    </citation>
    <scope>NUCLEOTIDE SEQUENCE [LARGE SCALE GENOMIC DNA]</scope>
</reference>
<accession>A0A4P9WFF8</accession>
<organism evidence="2 3">
    <name type="scientific">Blyttiomyces helicus</name>
    <dbReference type="NCBI Taxonomy" id="388810"/>
    <lineage>
        <taxon>Eukaryota</taxon>
        <taxon>Fungi</taxon>
        <taxon>Fungi incertae sedis</taxon>
        <taxon>Chytridiomycota</taxon>
        <taxon>Chytridiomycota incertae sedis</taxon>
        <taxon>Chytridiomycetes</taxon>
        <taxon>Chytridiomycetes incertae sedis</taxon>
        <taxon>Blyttiomyces</taxon>
    </lineage>
</organism>
<feature type="region of interest" description="Disordered" evidence="1">
    <location>
        <begin position="212"/>
        <end position="231"/>
    </location>
</feature>
<dbReference type="AlphaFoldDB" id="A0A4P9WFF8"/>
<sequence>MTRFGNVEGQEDLLNFISLGEGLIAKASLVSERVLEPESVRGVAGVREEGGLLVVEVLLKDCPDDPRVALGQVLLLEKGDEVATTDTNGLRVLCGASRVLSLLPPAECSDLGQLSTGRGGSECRGQIEALADVAAGERDLSVHHPGDQVLALHSERGNVTFGGAGVAATVDFWVMLLDVSVCGEGKQRSTLAQLSGRRKVQLREPVKRTRVYGNQNSGAGGNVPGEMRNASPRERVSETNVEQSDRAWPLTHGSETLDIYGSMRKTWFGVSSLADAAAGALSQRYGQQAGEPVLERRRPSPIFVTPGRVARRPSTKALECPDAPARMEATHPSIVMRQGITDPERVATTSLVVTFSPSTCGGFGHWGVR</sequence>
<dbReference type="EMBL" id="KZ995212">
    <property type="protein sequence ID" value="RKO91142.1"/>
    <property type="molecule type" value="Genomic_DNA"/>
</dbReference>
<name>A0A4P9WFF8_9FUNG</name>
<proteinExistence type="predicted"/>
<gene>
    <name evidence="2" type="ORF">BDK51DRAFT_51533</name>
</gene>